<dbReference type="AlphaFoldDB" id="A0A836D362"/>
<sequence>MEALERDFTDDDCSEIHPMLTSQLSTPPPSPHLRFISLAGNGAETFPTGKTLTTLPNSRDVSMGETPSLLRPGGSVSALEAPSEERDLRKTATLYREGAVTPEAE</sequence>
<gene>
    <name evidence="2" type="ORF">JEQ12_018766</name>
</gene>
<protein>
    <submittedName>
        <fullName evidence="2">Uncharacterized protein</fullName>
    </submittedName>
</protein>
<feature type="region of interest" description="Disordered" evidence="1">
    <location>
        <begin position="1"/>
        <end position="30"/>
    </location>
</feature>
<comment type="caution">
    <text evidence="2">The sequence shown here is derived from an EMBL/GenBank/DDBJ whole genome shotgun (WGS) entry which is preliminary data.</text>
</comment>
<feature type="compositionally biased region" description="Polar residues" evidence="1">
    <location>
        <begin position="48"/>
        <end position="60"/>
    </location>
</feature>
<organism evidence="2 3">
    <name type="scientific">Ovis aries</name>
    <name type="common">Sheep</name>
    <dbReference type="NCBI Taxonomy" id="9940"/>
    <lineage>
        <taxon>Eukaryota</taxon>
        <taxon>Metazoa</taxon>
        <taxon>Chordata</taxon>
        <taxon>Craniata</taxon>
        <taxon>Vertebrata</taxon>
        <taxon>Euteleostomi</taxon>
        <taxon>Mammalia</taxon>
        <taxon>Eutheria</taxon>
        <taxon>Laurasiatheria</taxon>
        <taxon>Artiodactyla</taxon>
        <taxon>Ruminantia</taxon>
        <taxon>Pecora</taxon>
        <taxon>Bovidae</taxon>
        <taxon>Caprinae</taxon>
        <taxon>Ovis</taxon>
    </lineage>
</organism>
<evidence type="ECO:0000313" key="2">
    <source>
        <dbReference type="EMBL" id="KAG5205516.1"/>
    </source>
</evidence>
<dbReference type="EMBL" id="JAEMGP010000008">
    <property type="protein sequence ID" value="KAG5205516.1"/>
    <property type="molecule type" value="Genomic_DNA"/>
</dbReference>
<evidence type="ECO:0000256" key="1">
    <source>
        <dbReference type="SAM" id="MobiDB-lite"/>
    </source>
</evidence>
<proteinExistence type="predicted"/>
<feature type="region of interest" description="Disordered" evidence="1">
    <location>
        <begin position="46"/>
        <end position="86"/>
    </location>
</feature>
<dbReference type="Proteomes" id="UP000664991">
    <property type="component" value="Unassembled WGS sequence"/>
</dbReference>
<reference evidence="2 3" key="1">
    <citation type="submission" date="2020-12" db="EMBL/GenBank/DDBJ databases">
        <title>De novo assembly of Tibetan sheep genome.</title>
        <authorList>
            <person name="Li X."/>
        </authorList>
    </citation>
    <scope>NUCLEOTIDE SEQUENCE [LARGE SCALE GENOMIC DNA]</scope>
    <source>
        <tissue evidence="2">Heart</tissue>
    </source>
</reference>
<accession>A0A836D362</accession>
<evidence type="ECO:0000313" key="3">
    <source>
        <dbReference type="Proteomes" id="UP000664991"/>
    </source>
</evidence>
<name>A0A836D362_SHEEP</name>